<feature type="compositionally biased region" description="Pro residues" evidence="1">
    <location>
        <begin position="192"/>
        <end position="201"/>
    </location>
</feature>
<dbReference type="AlphaFoldDB" id="A0A3P7NJB0"/>
<evidence type="ECO:0000256" key="1">
    <source>
        <dbReference type="SAM" id="MobiDB-lite"/>
    </source>
</evidence>
<feature type="compositionally biased region" description="Polar residues" evidence="1">
    <location>
        <begin position="261"/>
        <end position="270"/>
    </location>
</feature>
<sequence length="352" mass="39032">MADKYYQQGKPASFEQTSGDVDVSETVVLPVPDRKLKGDRLDFTRKWLDGDIKSWAAGQPKPDLILGGLEEEPDLDERSLGSCSAEVAAINSAVRKKKKTQNMPDLIQNAASEVWMRLVKVGLDFREVRSCLSLSVRFTPAWQFNTLAYHPTNAFNSPKTGKKRPGAHQMDRRKSSSGSSHFTAQPAVGPIKPQPMKPQALYPPFPCSSSSTSNLTNFNNFPRPFRDDNVWANSYDDLNGNCYPRQRISSHSREPLEKQNGDTLSWRSIPQDPYNTLGSVRSAEVRLSARNSGAFTPVQPPHIVAMRSSVSSLPESSIVRPQPLRIPDPALAIDALVAELELNTDQVPFESI</sequence>
<organism evidence="2 3">
    <name type="scientific">Gongylonema pulchrum</name>
    <dbReference type="NCBI Taxonomy" id="637853"/>
    <lineage>
        <taxon>Eukaryota</taxon>
        <taxon>Metazoa</taxon>
        <taxon>Ecdysozoa</taxon>
        <taxon>Nematoda</taxon>
        <taxon>Chromadorea</taxon>
        <taxon>Rhabditida</taxon>
        <taxon>Spirurina</taxon>
        <taxon>Spiruromorpha</taxon>
        <taxon>Spiruroidea</taxon>
        <taxon>Gongylonematidae</taxon>
        <taxon>Gongylonema</taxon>
    </lineage>
</organism>
<feature type="region of interest" description="Disordered" evidence="1">
    <location>
        <begin position="249"/>
        <end position="270"/>
    </location>
</feature>
<evidence type="ECO:0000313" key="3">
    <source>
        <dbReference type="Proteomes" id="UP000271098"/>
    </source>
</evidence>
<evidence type="ECO:0000313" key="2">
    <source>
        <dbReference type="EMBL" id="VDN35678.1"/>
    </source>
</evidence>
<name>A0A3P7NJB0_9BILA</name>
<gene>
    <name evidence="2" type="ORF">GPUH_LOCUS20274</name>
</gene>
<keyword evidence="3" id="KW-1185">Reference proteome</keyword>
<reference evidence="2 3" key="1">
    <citation type="submission" date="2018-11" db="EMBL/GenBank/DDBJ databases">
        <authorList>
            <consortium name="Pathogen Informatics"/>
        </authorList>
    </citation>
    <scope>NUCLEOTIDE SEQUENCE [LARGE SCALE GENOMIC DNA]</scope>
</reference>
<feature type="region of interest" description="Disordered" evidence="1">
    <location>
        <begin position="153"/>
        <end position="201"/>
    </location>
</feature>
<protein>
    <submittedName>
        <fullName evidence="2">Uncharacterized protein</fullName>
    </submittedName>
</protein>
<accession>A0A3P7NJB0</accession>
<proteinExistence type="predicted"/>
<dbReference type="EMBL" id="UYRT01090099">
    <property type="protein sequence ID" value="VDN35678.1"/>
    <property type="molecule type" value="Genomic_DNA"/>
</dbReference>
<feature type="compositionally biased region" description="Basic and acidic residues" evidence="1">
    <location>
        <begin position="251"/>
        <end position="260"/>
    </location>
</feature>
<dbReference type="Proteomes" id="UP000271098">
    <property type="component" value="Unassembled WGS sequence"/>
</dbReference>
<dbReference type="OrthoDB" id="5856121at2759"/>